<comment type="similarity">
    <text evidence="2">Belongs to the GSP F family.</text>
</comment>
<dbReference type="Gene3D" id="1.20.81.30">
    <property type="entry name" value="Type II secretion system (T2SS), domain F"/>
    <property type="match status" value="1"/>
</dbReference>
<reference evidence="9" key="1">
    <citation type="submission" date="2019-08" db="EMBL/GenBank/DDBJ databases">
        <authorList>
            <person name="Kucharzyk K."/>
            <person name="Murdoch R.W."/>
            <person name="Higgins S."/>
            <person name="Loffler F."/>
        </authorList>
    </citation>
    <scope>NUCLEOTIDE SEQUENCE</scope>
</reference>
<dbReference type="InterPro" id="IPR042094">
    <property type="entry name" value="T2SS_GspF_sf"/>
</dbReference>
<keyword evidence="6 7" id="KW-0472">Membrane</keyword>
<feature type="transmembrane region" description="Helical" evidence="7">
    <location>
        <begin position="64"/>
        <end position="91"/>
    </location>
</feature>
<evidence type="ECO:0000256" key="1">
    <source>
        <dbReference type="ARBA" id="ARBA00004651"/>
    </source>
</evidence>
<feature type="domain" description="Type II secretion system protein GspF" evidence="8">
    <location>
        <begin position="126"/>
        <end position="247"/>
    </location>
</feature>
<proteinExistence type="inferred from homology"/>
<sequence>MTGELQRFMEESRELKDFIVTSSIYPMVVLTITVVVMILMFTVFVPQFARTFANMGRELPGSMVFLMTLSTVMSYAVWLVPLGLISLWFGLRSYLGIDRLRELRAAAMLRIPVLGKLIVELEIGKFIRTLSILVSNHVDIIKTVRIATRVIQNPLIRKSFDDVEPRLRGGEKLSAALTGNPFVPPSLPSRLRVGEESGNSGLMLVRAAVYLEEGARRSIKRLLGLFEPMIIIVLALGIAIVVVSIFLAVMEMNSIPGS</sequence>
<evidence type="ECO:0000259" key="8">
    <source>
        <dbReference type="Pfam" id="PF00482"/>
    </source>
</evidence>
<organism evidence="9">
    <name type="scientific">bioreactor metagenome</name>
    <dbReference type="NCBI Taxonomy" id="1076179"/>
    <lineage>
        <taxon>unclassified sequences</taxon>
        <taxon>metagenomes</taxon>
        <taxon>ecological metagenomes</taxon>
    </lineage>
</organism>
<keyword evidence="4 7" id="KW-0812">Transmembrane</keyword>
<evidence type="ECO:0000256" key="5">
    <source>
        <dbReference type="ARBA" id="ARBA00022989"/>
    </source>
</evidence>
<dbReference type="AlphaFoldDB" id="A0A645EWC7"/>
<dbReference type="PANTHER" id="PTHR30012">
    <property type="entry name" value="GENERAL SECRETION PATHWAY PROTEIN"/>
    <property type="match status" value="1"/>
</dbReference>
<dbReference type="EMBL" id="VSSQ01052253">
    <property type="protein sequence ID" value="MPN06348.1"/>
    <property type="molecule type" value="Genomic_DNA"/>
</dbReference>
<dbReference type="InterPro" id="IPR018076">
    <property type="entry name" value="T2SS_GspF_dom"/>
</dbReference>
<feature type="transmembrane region" description="Helical" evidence="7">
    <location>
        <begin position="20"/>
        <end position="44"/>
    </location>
</feature>
<dbReference type="PANTHER" id="PTHR30012:SF0">
    <property type="entry name" value="TYPE II SECRETION SYSTEM PROTEIN F-RELATED"/>
    <property type="match status" value="1"/>
</dbReference>
<evidence type="ECO:0000256" key="6">
    <source>
        <dbReference type="ARBA" id="ARBA00023136"/>
    </source>
</evidence>
<keyword evidence="3" id="KW-1003">Cell membrane</keyword>
<evidence type="ECO:0000256" key="2">
    <source>
        <dbReference type="ARBA" id="ARBA00005745"/>
    </source>
</evidence>
<name>A0A645EWC7_9ZZZZ</name>
<comment type="caution">
    <text evidence="9">The sequence shown here is derived from an EMBL/GenBank/DDBJ whole genome shotgun (WGS) entry which is preliminary data.</text>
</comment>
<dbReference type="Pfam" id="PF00482">
    <property type="entry name" value="T2SSF"/>
    <property type="match status" value="1"/>
</dbReference>
<dbReference type="InterPro" id="IPR003004">
    <property type="entry name" value="GspF/PilC"/>
</dbReference>
<feature type="transmembrane region" description="Helical" evidence="7">
    <location>
        <begin position="225"/>
        <end position="249"/>
    </location>
</feature>
<keyword evidence="5 7" id="KW-1133">Transmembrane helix</keyword>
<comment type="subcellular location">
    <subcellularLocation>
        <location evidence="1">Cell membrane</location>
        <topology evidence="1">Multi-pass membrane protein</topology>
    </subcellularLocation>
</comment>
<dbReference type="PRINTS" id="PR00812">
    <property type="entry name" value="BCTERIALGSPF"/>
</dbReference>
<evidence type="ECO:0000256" key="3">
    <source>
        <dbReference type="ARBA" id="ARBA00022475"/>
    </source>
</evidence>
<protein>
    <submittedName>
        <fullName evidence="9">Putative type II secretion system protein F</fullName>
    </submittedName>
</protein>
<evidence type="ECO:0000256" key="7">
    <source>
        <dbReference type="SAM" id="Phobius"/>
    </source>
</evidence>
<evidence type="ECO:0000313" key="9">
    <source>
        <dbReference type="EMBL" id="MPN06348.1"/>
    </source>
</evidence>
<gene>
    <name evidence="9" type="primary">gspF_12</name>
    <name evidence="9" type="ORF">SDC9_153604</name>
</gene>
<evidence type="ECO:0000256" key="4">
    <source>
        <dbReference type="ARBA" id="ARBA00022692"/>
    </source>
</evidence>
<accession>A0A645EWC7</accession>
<dbReference type="GO" id="GO:0005886">
    <property type="term" value="C:plasma membrane"/>
    <property type="evidence" value="ECO:0007669"/>
    <property type="project" value="UniProtKB-SubCell"/>
</dbReference>